<keyword evidence="2" id="KW-1185">Reference proteome</keyword>
<dbReference type="Proteomes" id="UP000308600">
    <property type="component" value="Unassembled WGS sequence"/>
</dbReference>
<proteinExistence type="predicted"/>
<feature type="non-terminal residue" evidence="1">
    <location>
        <position position="1"/>
    </location>
</feature>
<protein>
    <submittedName>
        <fullName evidence="1">Uncharacterized protein</fullName>
    </submittedName>
</protein>
<name>A0ACD3A7X6_9AGAR</name>
<organism evidence="1 2">
    <name type="scientific">Pluteus cervinus</name>
    <dbReference type="NCBI Taxonomy" id="181527"/>
    <lineage>
        <taxon>Eukaryota</taxon>
        <taxon>Fungi</taxon>
        <taxon>Dikarya</taxon>
        <taxon>Basidiomycota</taxon>
        <taxon>Agaricomycotina</taxon>
        <taxon>Agaricomycetes</taxon>
        <taxon>Agaricomycetidae</taxon>
        <taxon>Agaricales</taxon>
        <taxon>Pluteineae</taxon>
        <taxon>Pluteaceae</taxon>
        <taxon>Pluteus</taxon>
    </lineage>
</organism>
<evidence type="ECO:0000313" key="2">
    <source>
        <dbReference type="Proteomes" id="UP000308600"/>
    </source>
</evidence>
<dbReference type="EMBL" id="ML208626">
    <property type="protein sequence ID" value="TFK61825.1"/>
    <property type="molecule type" value="Genomic_DNA"/>
</dbReference>
<evidence type="ECO:0000313" key="1">
    <source>
        <dbReference type="EMBL" id="TFK61825.1"/>
    </source>
</evidence>
<sequence length="84" mass="9851">FEKNTQILSGDDEQKEKARQLMTKIVNTISAKMELGAPMVCMYLLGNPDHYTNFQFRPFYWSNFVNKVRDAWGHSSEMTDIKEE</sequence>
<reference evidence="1 2" key="1">
    <citation type="journal article" date="2019" name="Nat. Ecol. Evol.">
        <title>Megaphylogeny resolves global patterns of mushroom evolution.</title>
        <authorList>
            <person name="Varga T."/>
            <person name="Krizsan K."/>
            <person name="Foldi C."/>
            <person name="Dima B."/>
            <person name="Sanchez-Garcia M."/>
            <person name="Sanchez-Ramirez S."/>
            <person name="Szollosi G.J."/>
            <person name="Szarkandi J.G."/>
            <person name="Papp V."/>
            <person name="Albert L."/>
            <person name="Andreopoulos W."/>
            <person name="Angelini C."/>
            <person name="Antonin V."/>
            <person name="Barry K.W."/>
            <person name="Bougher N.L."/>
            <person name="Buchanan P."/>
            <person name="Buyck B."/>
            <person name="Bense V."/>
            <person name="Catcheside P."/>
            <person name="Chovatia M."/>
            <person name="Cooper J."/>
            <person name="Damon W."/>
            <person name="Desjardin D."/>
            <person name="Finy P."/>
            <person name="Geml J."/>
            <person name="Haridas S."/>
            <person name="Hughes K."/>
            <person name="Justo A."/>
            <person name="Karasinski D."/>
            <person name="Kautmanova I."/>
            <person name="Kiss B."/>
            <person name="Kocsube S."/>
            <person name="Kotiranta H."/>
            <person name="LaButti K.M."/>
            <person name="Lechner B.E."/>
            <person name="Liimatainen K."/>
            <person name="Lipzen A."/>
            <person name="Lukacs Z."/>
            <person name="Mihaltcheva S."/>
            <person name="Morgado L.N."/>
            <person name="Niskanen T."/>
            <person name="Noordeloos M.E."/>
            <person name="Ohm R.A."/>
            <person name="Ortiz-Santana B."/>
            <person name="Ovrebo C."/>
            <person name="Racz N."/>
            <person name="Riley R."/>
            <person name="Savchenko A."/>
            <person name="Shiryaev A."/>
            <person name="Soop K."/>
            <person name="Spirin V."/>
            <person name="Szebenyi C."/>
            <person name="Tomsovsky M."/>
            <person name="Tulloss R.E."/>
            <person name="Uehling J."/>
            <person name="Grigoriev I.V."/>
            <person name="Vagvolgyi C."/>
            <person name="Papp T."/>
            <person name="Martin F.M."/>
            <person name="Miettinen O."/>
            <person name="Hibbett D.S."/>
            <person name="Nagy L.G."/>
        </authorList>
    </citation>
    <scope>NUCLEOTIDE SEQUENCE [LARGE SCALE GENOMIC DNA]</scope>
    <source>
        <strain evidence="1 2">NL-1719</strain>
    </source>
</reference>
<accession>A0ACD3A7X6</accession>
<feature type="non-terminal residue" evidence="1">
    <location>
        <position position="84"/>
    </location>
</feature>
<gene>
    <name evidence="1" type="ORF">BDN72DRAFT_731007</name>
</gene>